<dbReference type="InterPro" id="IPR010499">
    <property type="entry name" value="AraC_E-bd"/>
</dbReference>
<name>A0A317KTE7_9BACI</name>
<reference evidence="2 3" key="1">
    <citation type="submission" date="2018-05" db="EMBL/GenBank/DDBJ databases">
        <title>Genomic analysis of Gracilibacillus dipsosauri DD1 reveals novel features of a salt-tolerant amylase.</title>
        <authorList>
            <person name="Deutch C.E."/>
            <person name="Yang S."/>
        </authorList>
    </citation>
    <scope>NUCLEOTIDE SEQUENCE [LARGE SCALE GENOMIC DNA]</scope>
    <source>
        <strain evidence="2 3">DD1</strain>
    </source>
</reference>
<proteinExistence type="predicted"/>
<dbReference type="Proteomes" id="UP000245624">
    <property type="component" value="Unassembled WGS sequence"/>
</dbReference>
<dbReference type="OrthoDB" id="8560232at2"/>
<feature type="domain" description="AraC effector-binding" evidence="1">
    <location>
        <begin position="1"/>
        <end position="144"/>
    </location>
</feature>
<evidence type="ECO:0000313" key="2">
    <source>
        <dbReference type="EMBL" id="PWU66802.1"/>
    </source>
</evidence>
<dbReference type="SMART" id="SM00871">
    <property type="entry name" value="AraC_E_bind"/>
    <property type="match status" value="1"/>
</dbReference>
<dbReference type="EMBL" id="QGTD01000020">
    <property type="protein sequence ID" value="PWU66802.1"/>
    <property type="molecule type" value="Genomic_DNA"/>
</dbReference>
<organism evidence="2 3">
    <name type="scientific">Gracilibacillus dipsosauri</name>
    <dbReference type="NCBI Taxonomy" id="178340"/>
    <lineage>
        <taxon>Bacteria</taxon>
        <taxon>Bacillati</taxon>
        <taxon>Bacillota</taxon>
        <taxon>Bacilli</taxon>
        <taxon>Bacillales</taxon>
        <taxon>Bacillaceae</taxon>
        <taxon>Gracilibacillus</taxon>
    </lineage>
</organism>
<dbReference type="AlphaFoldDB" id="A0A317KTE7"/>
<protein>
    <submittedName>
        <fullName evidence="2">GyrI-like domain-containing protein</fullName>
    </submittedName>
</protein>
<dbReference type="Gene3D" id="3.20.80.10">
    <property type="entry name" value="Regulatory factor, effector binding domain"/>
    <property type="match status" value="1"/>
</dbReference>
<comment type="caution">
    <text evidence="2">The sequence shown here is derived from an EMBL/GenBank/DDBJ whole genome shotgun (WGS) entry which is preliminary data.</text>
</comment>
<gene>
    <name evidence="2" type="ORF">DLJ74_18180</name>
</gene>
<evidence type="ECO:0000259" key="1">
    <source>
        <dbReference type="SMART" id="SM00871"/>
    </source>
</evidence>
<evidence type="ECO:0000313" key="3">
    <source>
        <dbReference type="Proteomes" id="UP000245624"/>
    </source>
</evidence>
<dbReference type="InterPro" id="IPR029441">
    <property type="entry name" value="Cass2"/>
</dbReference>
<sequence length="146" mass="17254">MEKIKLPEFHAIGITVESNWEGLHREMPLKWEHFKKRLPEIENRKTDVMMDISLYEENGVYTQFICVEMEGESQIPSDMKRITIPEKNYLYHLHNGKRENIANTFGAMYDYAKFNGLSAGKMKIDKGYTVEGKELEHHLYIELPWT</sequence>
<dbReference type="RefSeq" id="WP_109985536.1">
    <property type="nucleotide sequence ID" value="NZ_JAJUIE010000005.1"/>
</dbReference>
<dbReference type="SUPFAM" id="SSF55136">
    <property type="entry name" value="Probable bacterial effector-binding domain"/>
    <property type="match status" value="1"/>
</dbReference>
<accession>A0A317KTE7</accession>
<keyword evidence="3" id="KW-1185">Reference proteome</keyword>
<dbReference type="InterPro" id="IPR011256">
    <property type="entry name" value="Reg_factor_effector_dom_sf"/>
</dbReference>
<dbReference type="Pfam" id="PF14526">
    <property type="entry name" value="Cass2"/>
    <property type="match status" value="1"/>
</dbReference>